<organism evidence="1 2">
    <name type="scientific">Novipirellula aureliae</name>
    <dbReference type="NCBI Taxonomy" id="2527966"/>
    <lineage>
        <taxon>Bacteria</taxon>
        <taxon>Pseudomonadati</taxon>
        <taxon>Planctomycetota</taxon>
        <taxon>Planctomycetia</taxon>
        <taxon>Pirellulales</taxon>
        <taxon>Pirellulaceae</taxon>
        <taxon>Novipirellula</taxon>
    </lineage>
</organism>
<name>A0A5C6E9U9_9BACT</name>
<comment type="caution">
    <text evidence="1">The sequence shown here is derived from an EMBL/GenBank/DDBJ whole genome shotgun (WGS) entry which is preliminary data.</text>
</comment>
<dbReference type="Proteomes" id="UP000315471">
    <property type="component" value="Unassembled WGS sequence"/>
</dbReference>
<dbReference type="RefSeq" id="WP_146598190.1">
    <property type="nucleotide sequence ID" value="NZ_SJPY01000001.1"/>
</dbReference>
<sequence>MSSPLSRHQTRSSCGRHFASTRLATLVVFGGLLGCRVDTESLGEMAGVIMGESAHRENSVQVEAKQVIKKGVV</sequence>
<gene>
    <name evidence="1" type="ORF">Q31b_06720</name>
</gene>
<dbReference type="PROSITE" id="PS51257">
    <property type="entry name" value="PROKAR_LIPOPROTEIN"/>
    <property type="match status" value="1"/>
</dbReference>
<protein>
    <submittedName>
        <fullName evidence="1">Uncharacterized protein</fullName>
    </submittedName>
</protein>
<accession>A0A5C6E9U9</accession>
<dbReference type="AlphaFoldDB" id="A0A5C6E9U9"/>
<evidence type="ECO:0000313" key="2">
    <source>
        <dbReference type="Proteomes" id="UP000315471"/>
    </source>
</evidence>
<reference evidence="1 2" key="1">
    <citation type="submission" date="2019-02" db="EMBL/GenBank/DDBJ databases">
        <title>Deep-cultivation of Planctomycetes and their phenomic and genomic characterization uncovers novel biology.</title>
        <authorList>
            <person name="Wiegand S."/>
            <person name="Jogler M."/>
            <person name="Boedeker C."/>
            <person name="Pinto D."/>
            <person name="Vollmers J."/>
            <person name="Rivas-Marin E."/>
            <person name="Kohn T."/>
            <person name="Peeters S.H."/>
            <person name="Heuer A."/>
            <person name="Rast P."/>
            <person name="Oberbeckmann S."/>
            <person name="Bunk B."/>
            <person name="Jeske O."/>
            <person name="Meyerdierks A."/>
            <person name="Storesund J.E."/>
            <person name="Kallscheuer N."/>
            <person name="Luecker S."/>
            <person name="Lage O.M."/>
            <person name="Pohl T."/>
            <person name="Merkel B.J."/>
            <person name="Hornburger P."/>
            <person name="Mueller R.-W."/>
            <person name="Bruemmer F."/>
            <person name="Labrenz M."/>
            <person name="Spormann A.M."/>
            <person name="Op Den Camp H."/>
            <person name="Overmann J."/>
            <person name="Amann R."/>
            <person name="Jetten M.S.M."/>
            <person name="Mascher T."/>
            <person name="Medema M.H."/>
            <person name="Devos D.P."/>
            <person name="Kaster A.-K."/>
            <person name="Ovreas L."/>
            <person name="Rohde M."/>
            <person name="Galperin M.Y."/>
            <person name="Jogler C."/>
        </authorList>
    </citation>
    <scope>NUCLEOTIDE SEQUENCE [LARGE SCALE GENOMIC DNA]</scope>
    <source>
        <strain evidence="1 2">Q31b</strain>
    </source>
</reference>
<evidence type="ECO:0000313" key="1">
    <source>
        <dbReference type="EMBL" id="TWU45500.1"/>
    </source>
</evidence>
<dbReference type="EMBL" id="SJPY01000001">
    <property type="protein sequence ID" value="TWU45500.1"/>
    <property type="molecule type" value="Genomic_DNA"/>
</dbReference>
<proteinExistence type="predicted"/>
<keyword evidence="2" id="KW-1185">Reference proteome</keyword>